<keyword evidence="4" id="KW-0274">FAD</keyword>
<evidence type="ECO:0000256" key="5">
    <source>
        <dbReference type="ARBA" id="ARBA00022857"/>
    </source>
</evidence>
<evidence type="ECO:0000313" key="11">
    <source>
        <dbReference type="EMBL" id="VVD00431.1"/>
    </source>
</evidence>
<keyword evidence="9" id="KW-0812">Transmembrane</keyword>
<evidence type="ECO:0000256" key="3">
    <source>
        <dbReference type="ARBA" id="ARBA00022642"/>
    </source>
</evidence>
<keyword evidence="3" id="KW-0662">Pyridine nucleotide biosynthesis</keyword>
<dbReference type="GO" id="GO:0006569">
    <property type="term" value="P:L-tryptophan catabolic process"/>
    <property type="evidence" value="ECO:0007669"/>
    <property type="project" value="InterPro"/>
</dbReference>
<dbReference type="PANTHER" id="PTHR46028">
    <property type="entry name" value="KYNURENINE 3-MONOOXYGENASE"/>
    <property type="match status" value="1"/>
</dbReference>
<feature type="non-terminal residue" evidence="11">
    <location>
        <position position="1"/>
    </location>
</feature>
<keyword evidence="6" id="KW-0560">Oxidoreductase</keyword>
<organism evidence="11 12">
    <name type="scientific">Leptidea sinapis</name>
    <dbReference type="NCBI Taxonomy" id="189913"/>
    <lineage>
        <taxon>Eukaryota</taxon>
        <taxon>Metazoa</taxon>
        <taxon>Ecdysozoa</taxon>
        <taxon>Arthropoda</taxon>
        <taxon>Hexapoda</taxon>
        <taxon>Insecta</taxon>
        <taxon>Pterygota</taxon>
        <taxon>Neoptera</taxon>
        <taxon>Endopterygota</taxon>
        <taxon>Lepidoptera</taxon>
        <taxon>Glossata</taxon>
        <taxon>Ditrysia</taxon>
        <taxon>Papilionoidea</taxon>
        <taxon>Pieridae</taxon>
        <taxon>Dismorphiinae</taxon>
        <taxon>Leptidea</taxon>
    </lineage>
</organism>
<name>A0A5E4QTB1_9NEOP</name>
<dbReference type="GO" id="GO:0004502">
    <property type="term" value="F:kynurenine 3-monooxygenase activity"/>
    <property type="evidence" value="ECO:0007669"/>
    <property type="project" value="UniProtKB-EC"/>
</dbReference>
<dbReference type="GO" id="GO:0019363">
    <property type="term" value="P:pyridine nucleotide biosynthetic process"/>
    <property type="evidence" value="ECO:0007669"/>
    <property type="project" value="UniProtKB-KW"/>
</dbReference>
<evidence type="ECO:0000259" key="10">
    <source>
        <dbReference type="Pfam" id="PF01494"/>
    </source>
</evidence>
<keyword evidence="5" id="KW-0521">NADP</keyword>
<evidence type="ECO:0000256" key="2">
    <source>
        <dbReference type="ARBA" id="ARBA00022630"/>
    </source>
</evidence>
<dbReference type="PANTHER" id="PTHR46028:SF2">
    <property type="entry name" value="KYNURENINE 3-MONOOXYGENASE"/>
    <property type="match status" value="1"/>
</dbReference>
<dbReference type="AlphaFoldDB" id="A0A5E4QTB1"/>
<keyword evidence="9" id="KW-1133">Transmembrane helix</keyword>
<keyword evidence="7" id="KW-0503">Monooxygenase</keyword>
<sequence length="489" mass="56348">ELIRGLVNIQYSFVRVPVNTPNNFVPLNAYSINYFINYLTVMSAQYGHTKSLNIAIVGGGLVGALEALYLAKRGHHVSLYESREDIRNTPHVRGRSINLALSVRGRKALRGVGLEQRVVDEHAVPMKARMIHKPDGSTYIIPYDSRTNQCVYSVGRNFLNSVLLEDSEKYTSVEKHFGHKLLEANLSKGELKFLRADTKEIVQVKSDLIIGADGAFSSVRKEMMKQPLFNFSQHYIEHGYTELCIPADKNGGFQMPPNYLHIWPRGNFMMIALPNQDCSWTVTLFMPFINFKQIDTESKLLEFFEKYFPDSIPLIGEKKLIEDFFAGNAQSLITIKCRPYHTLDKALIIGDAAHAVVPFYGQGMNAGFEDCTVLDELFEKHNDDPVEILKEFSEKRWKDAFAISDLAMYNYIEMRDLVNRPSYWLRKSFDDFLFWLVPDFWVPLYNSVTFSTMPYSKCIENRQWQNKMLAVFIVLVTVITFLLYMYTRM</sequence>
<dbReference type="InterPro" id="IPR002938">
    <property type="entry name" value="FAD-bd"/>
</dbReference>
<evidence type="ECO:0000256" key="7">
    <source>
        <dbReference type="ARBA" id="ARBA00023033"/>
    </source>
</evidence>
<evidence type="ECO:0000256" key="4">
    <source>
        <dbReference type="ARBA" id="ARBA00022827"/>
    </source>
</evidence>
<dbReference type="Pfam" id="PF01494">
    <property type="entry name" value="FAD_binding_3"/>
    <property type="match status" value="1"/>
</dbReference>
<dbReference type="InterPro" id="IPR036188">
    <property type="entry name" value="FAD/NAD-bd_sf"/>
</dbReference>
<evidence type="ECO:0000256" key="1">
    <source>
        <dbReference type="ARBA" id="ARBA00001974"/>
    </source>
</evidence>
<evidence type="ECO:0000313" key="12">
    <source>
        <dbReference type="Proteomes" id="UP000324832"/>
    </source>
</evidence>
<comment type="catalytic activity">
    <reaction evidence="8">
        <text>L-kynurenine + NADPH + O2 + H(+) = 3-hydroxy-L-kynurenine + NADP(+) + H2O</text>
        <dbReference type="Rhea" id="RHEA:20545"/>
        <dbReference type="ChEBI" id="CHEBI:15377"/>
        <dbReference type="ChEBI" id="CHEBI:15378"/>
        <dbReference type="ChEBI" id="CHEBI:15379"/>
        <dbReference type="ChEBI" id="CHEBI:57783"/>
        <dbReference type="ChEBI" id="CHEBI:57959"/>
        <dbReference type="ChEBI" id="CHEBI:58125"/>
        <dbReference type="ChEBI" id="CHEBI:58349"/>
        <dbReference type="EC" id="1.14.13.9"/>
    </reaction>
</comment>
<keyword evidence="12" id="KW-1185">Reference proteome</keyword>
<evidence type="ECO:0000256" key="9">
    <source>
        <dbReference type="SAM" id="Phobius"/>
    </source>
</evidence>
<dbReference type="GO" id="GO:0005741">
    <property type="term" value="C:mitochondrial outer membrane"/>
    <property type="evidence" value="ECO:0007669"/>
    <property type="project" value="TreeGrafter"/>
</dbReference>
<accession>A0A5E4QTB1</accession>
<dbReference type="PRINTS" id="PR00420">
    <property type="entry name" value="RNGMNOXGNASE"/>
</dbReference>
<evidence type="ECO:0000256" key="8">
    <source>
        <dbReference type="ARBA" id="ARBA00047818"/>
    </source>
</evidence>
<dbReference type="HAMAP" id="MF_01971">
    <property type="entry name" value="Kynurenine_monooxygenase"/>
    <property type="match status" value="1"/>
</dbReference>
<keyword evidence="2" id="KW-0285">Flavoprotein</keyword>
<feature type="domain" description="FAD-binding" evidence="10">
    <location>
        <begin position="53"/>
        <end position="375"/>
    </location>
</feature>
<gene>
    <name evidence="11" type="ORF">LSINAPIS_LOCUS11069</name>
</gene>
<reference evidence="11 12" key="1">
    <citation type="submission" date="2017-07" db="EMBL/GenBank/DDBJ databases">
        <authorList>
            <person name="Talla V."/>
            <person name="Backstrom N."/>
        </authorList>
    </citation>
    <scope>NUCLEOTIDE SEQUENCE [LARGE SCALE GENOMIC DNA]</scope>
</reference>
<dbReference type="Proteomes" id="UP000324832">
    <property type="component" value="Unassembled WGS sequence"/>
</dbReference>
<dbReference type="GO" id="GO:0070189">
    <property type="term" value="P:kynurenine metabolic process"/>
    <property type="evidence" value="ECO:0007669"/>
    <property type="project" value="TreeGrafter"/>
</dbReference>
<keyword evidence="9" id="KW-0472">Membrane</keyword>
<feature type="transmembrane region" description="Helical" evidence="9">
    <location>
        <begin position="468"/>
        <end position="486"/>
    </location>
</feature>
<dbReference type="GO" id="GO:0019805">
    <property type="term" value="P:quinolinate biosynthetic process"/>
    <property type="evidence" value="ECO:0007669"/>
    <property type="project" value="InterPro"/>
</dbReference>
<dbReference type="GO" id="GO:0071949">
    <property type="term" value="F:FAD binding"/>
    <property type="evidence" value="ECO:0007669"/>
    <property type="project" value="InterPro"/>
</dbReference>
<dbReference type="Gene3D" id="3.50.50.60">
    <property type="entry name" value="FAD/NAD(P)-binding domain"/>
    <property type="match status" value="1"/>
</dbReference>
<dbReference type="InterPro" id="IPR027545">
    <property type="entry name" value="Kynurenine_monooxygenase"/>
</dbReference>
<protein>
    <recommendedName>
        <fullName evidence="10">FAD-binding domain-containing protein</fullName>
    </recommendedName>
</protein>
<dbReference type="EMBL" id="FZQP02004701">
    <property type="protein sequence ID" value="VVD00431.1"/>
    <property type="molecule type" value="Genomic_DNA"/>
</dbReference>
<dbReference type="FunFam" id="3.50.50.60:FF:000185">
    <property type="entry name" value="Kynurenine 3-monooxygenase"/>
    <property type="match status" value="1"/>
</dbReference>
<proteinExistence type="inferred from homology"/>
<dbReference type="SUPFAM" id="SSF51905">
    <property type="entry name" value="FAD/NAD(P)-binding domain"/>
    <property type="match status" value="1"/>
</dbReference>
<comment type="cofactor">
    <cofactor evidence="1">
        <name>FAD</name>
        <dbReference type="ChEBI" id="CHEBI:57692"/>
    </cofactor>
</comment>
<evidence type="ECO:0000256" key="6">
    <source>
        <dbReference type="ARBA" id="ARBA00023002"/>
    </source>
</evidence>